<organism evidence="5 6">
    <name type="scientific">Spiribacter salilacus</name>
    <dbReference type="NCBI Taxonomy" id="2664894"/>
    <lineage>
        <taxon>Bacteria</taxon>
        <taxon>Pseudomonadati</taxon>
        <taxon>Pseudomonadota</taxon>
        <taxon>Gammaproteobacteria</taxon>
        <taxon>Chromatiales</taxon>
        <taxon>Ectothiorhodospiraceae</taxon>
        <taxon>Spiribacter</taxon>
    </lineage>
</organism>
<dbReference type="GO" id="GO:0003677">
    <property type="term" value="F:DNA binding"/>
    <property type="evidence" value="ECO:0007669"/>
    <property type="project" value="UniProtKB-KW"/>
</dbReference>
<dbReference type="Gene3D" id="1.10.10.10">
    <property type="entry name" value="Winged helix-like DNA-binding domain superfamily/Winged helix DNA-binding domain"/>
    <property type="match status" value="1"/>
</dbReference>
<dbReference type="Pfam" id="PF07729">
    <property type="entry name" value="FCD"/>
    <property type="match status" value="1"/>
</dbReference>
<dbReference type="PROSITE" id="PS50949">
    <property type="entry name" value="HTH_GNTR"/>
    <property type="match status" value="1"/>
</dbReference>
<dbReference type="SUPFAM" id="SSF46785">
    <property type="entry name" value="Winged helix' DNA-binding domain"/>
    <property type="match status" value="1"/>
</dbReference>
<evidence type="ECO:0000259" key="4">
    <source>
        <dbReference type="PROSITE" id="PS50949"/>
    </source>
</evidence>
<name>A0A6N7QQD6_9GAMM</name>
<dbReference type="SMART" id="SM00895">
    <property type="entry name" value="FCD"/>
    <property type="match status" value="1"/>
</dbReference>
<evidence type="ECO:0000256" key="2">
    <source>
        <dbReference type="ARBA" id="ARBA00023125"/>
    </source>
</evidence>
<dbReference type="PANTHER" id="PTHR43537">
    <property type="entry name" value="TRANSCRIPTIONAL REGULATOR, GNTR FAMILY"/>
    <property type="match status" value="1"/>
</dbReference>
<evidence type="ECO:0000256" key="1">
    <source>
        <dbReference type="ARBA" id="ARBA00023015"/>
    </source>
</evidence>
<dbReference type="Gene3D" id="1.20.120.530">
    <property type="entry name" value="GntR ligand-binding domain-like"/>
    <property type="match status" value="1"/>
</dbReference>
<feature type="domain" description="HTH gntR-type" evidence="4">
    <location>
        <begin position="7"/>
        <end position="75"/>
    </location>
</feature>
<dbReference type="PRINTS" id="PR00035">
    <property type="entry name" value="HTHGNTR"/>
</dbReference>
<keyword evidence="6" id="KW-1185">Reference proteome</keyword>
<proteinExistence type="predicted"/>
<dbReference type="AlphaFoldDB" id="A0A6N7QQD6"/>
<dbReference type="PANTHER" id="PTHR43537:SF5">
    <property type="entry name" value="UXU OPERON TRANSCRIPTIONAL REGULATOR"/>
    <property type="match status" value="1"/>
</dbReference>
<dbReference type="GO" id="GO:0003700">
    <property type="term" value="F:DNA-binding transcription factor activity"/>
    <property type="evidence" value="ECO:0007669"/>
    <property type="project" value="InterPro"/>
</dbReference>
<comment type="caution">
    <text evidence="5">The sequence shown here is derived from an EMBL/GenBank/DDBJ whole genome shotgun (WGS) entry which is preliminary data.</text>
</comment>
<keyword evidence="2" id="KW-0238">DNA-binding</keyword>
<dbReference type="Pfam" id="PF00392">
    <property type="entry name" value="GntR"/>
    <property type="match status" value="1"/>
</dbReference>
<dbReference type="EMBL" id="WJPP01000003">
    <property type="protein sequence ID" value="MRH78222.1"/>
    <property type="molecule type" value="Genomic_DNA"/>
</dbReference>
<dbReference type="Proteomes" id="UP000433788">
    <property type="component" value="Unassembled WGS sequence"/>
</dbReference>
<sequence>MDSLVGRRLPAELASVLERDIRDRKYEAGEKLPTEAELANHFAVSRSAVREAIAQLRSSGMVHTRQGAGTYVASPLAWRASNGFSREEYDSESLRDVFEIRRELETGAAALAARYRTAEGLEAIRSAMAGLERAVQAGRPAAEHDVRFHQSIAQATGNPLFVELLGYFHEPMVRSIVVARSNTARRGDRDNGVHKEHCVILEAIEDADPDAARAAMLVHINNALKRLNLKLRADNG</sequence>
<reference evidence="5 6" key="1">
    <citation type="submission" date="2019-11" db="EMBL/GenBank/DDBJ databases">
        <authorList>
            <person name="Zhang X.Y."/>
        </authorList>
    </citation>
    <scope>NUCLEOTIDE SEQUENCE [LARGE SCALE GENOMIC DNA]</scope>
    <source>
        <strain evidence="5 6">C176</strain>
    </source>
</reference>
<evidence type="ECO:0000313" key="6">
    <source>
        <dbReference type="Proteomes" id="UP000433788"/>
    </source>
</evidence>
<dbReference type="InterPro" id="IPR011711">
    <property type="entry name" value="GntR_C"/>
</dbReference>
<dbReference type="SUPFAM" id="SSF48008">
    <property type="entry name" value="GntR ligand-binding domain-like"/>
    <property type="match status" value="1"/>
</dbReference>
<evidence type="ECO:0000256" key="3">
    <source>
        <dbReference type="ARBA" id="ARBA00023163"/>
    </source>
</evidence>
<keyword evidence="1" id="KW-0805">Transcription regulation</keyword>
<evidence type="ECO:0000313" key="5">
    <source>
        <dbReference type="EMBL" id="MRH78222.1"/>
    </source>
</evidence>
<dbReference type="CDD" id="cd07377">
    <property type="entry name" value="WHTH_GntR"/>
    <property type="match status" value="1"/>
</dbReference>
<protein>
    <submittedName>
        <fullName evidence="5">FCD domain-containing protein</fullName>
    </submittedName>
</protein>
<gene>
    <name evidence="5" type="ORF">GH984_05840</name>
</gene>
<keyword evidence="3" id="KW-0804">Transcription</keyword>
<dbReference type="InterPro" id="IPR036390">
    <property type="entry name" value="WH_DNA-bd_sf"/>
</dbReference>
<dbReference type="InterPro" id="IPR036388">
    <property type="entry name" value="WH-like_DNA-bd_sf"/>
</dbReference>
<dbReference type="InterPro" id="IPR000524">
    <property type="entry name" value="Tscrpt_reg_HTH_GntR"/>
</dbReference>
<dbReference type="InterPro" id="IPR008920">
    <property type="entry name" value="TF_FadR/GntR_C"/>
</dbReference>
<accession>A0A6N7QQD6</accession>
<dbReference type="RefSeq" id="WP_153719288.1">
    <property type="nucleotide sequence ID" value="NZ_WJPP01000003.1"/>
</dbReference>
<dbReference type="SMART" id="SM00345">
    <property type="entry name" value="HTH_GNTR"/>
    <property type="match status" value="1"/>
</dbReference>